<evidence type="ECO:0000256" key="4">
    <source>
        <dbReference type="PROSITE-ProRule" id="PRU00335"/>
    </source>
</evidence>
<evidence type="ECO:0000256" key="3">
    <source>
        <dbReference type="ARBA" id="ARBA00023163"/>
    </source>
</evidence>
<name>A0A7W6SDH2_9HYPH</name>
<reference evidence="9 10" key="1">
    <citation type="submission" date="2020-08" db="EMBL/GenBank/DDBJ databases">
        <title>Genomic Encyclopedia of Type Strains, Phase IV (KMG-V): Genome sequencing to study the core and pangenomes of soil and plant-associated prokaryotes.</title>
        <authorList>
            <person name="Whitman W."/>
        </authorList>
    </citation>
    <scope>NUCLEOTIDE SEQUENCE [LARGE SCALE GENOMIC DNA]</scope>
    <source>
        <strain evidence="7 10">SEMIA 444</strain>
        <strain evidence="6 9">SEMIA 448</strain>
        <strain evidence="8 11">SEMIA 452</strain>
    </source>
</reference>
<feature type="domain" description="HTH tetR-type" evidence="5">
    <location>
        <begin position="14"/>
        <end position="74"/>
    </location>
</feature>
<dbReference type="PANTHER" id="PTHR30055">
    <property type="entry name" value="HTH-TYPE TRANSCRIPTIONAL REGULATOR RUTR"/>
    <property type="match status" value="1"/>
</dbReference>
<organism evidence="6 9">
    <name type="scientific">Aliirhizobium cellulosilyticum</name>
    <dbReference type="NCBI Taxonomy" id="393664"/>
    <lineage>
        <taxon>Bacteria</taxon>
        <taxon>Pseudomonadati</taxon>
        <taxon>Pseudomonadota</taxon>
        <taxon>Alphaproteobacteria</taxon>
        <taxon>Hyphomicrobiales</taxon>
        <taxon>Rhizobiaceae</taxon>
        <taxon>Aliirhizobium</taxon>
    </lineage>
</organism>
<evidence type="ECO:0000313" key="8">
    <source>
        <dbReference type="EMBL" id="MBB4449653.1"/>
    </source>
</evidence>
<evidence type="ECO:0000256" key="2">
    <source>
        <dbReference type="ARBA" id="ARBA00023125"/>
    </source>
</evidence>
<dbReference type="Gene3D" id="1.10.10.60">
    <property type="entry name" value="Homeodomain-like"/>
    <property type="match status" value="1"/>
</dbReference>
<evidence type="ECO:0000256" key="1">
    <source>
        <dbReference type="ARBA" id="ARBA00023015"/>
    </source>
</evidence>
<dbReference type="Proteomes" id="UP000576087">
    <property type="component" value="Unassembled WGS sequence"/>
</dbReference>
<dbReference type="Pfam" id="PF00440">
    <property type="entry name" value="TetR_N"/>
    <property type="match status" value="1"/>
</dbReference>
<dbReference type="Gene3D" id="1.10.357.10">
    <property type="entry name" value="Tetracycline Repressor, domain 2"/>
    <property type="match status" value="1"/>
</dbReference>
<keyword evidence="10" id="KW-1185">Reference proteome</keyword>
<dbReference type="InterPro" id="IPR050109">
    <property type="entry name" value="HTH-type_TetR-like_transc_reg"/>
</dbReference>
<evidence type="ECO:0000313" key="10">
    <source>
        <dbReference type="Proteomes" id="UP000524535"/>
    </source>
</evidence>
<sequence length="208" mass="23903">MPANKKPTRAQQKAMRPLQILEAAFEEFIAKGFSATRVEDVAERVGVTKGTIYVYFETKEKLFESMVEYVSEPFKESFRGFVTKTDDPFEALESFLSFLFAQIVNERRMRELFRLVVSEGRTFPDMIDRHHDTFMEPVITRIDQIVDAGVARGIFRQKSAELPKVIMAPIIGTVVFRLIFDDRRPLDSDEVLSTHIDLLMNGLKQAMA</sequence>
<gene>
    <name evidence="7" type="ORF">GGE31_005565</name>
    <name evidence="6" type="ORF">GGE33_005510</name>
    <name evidence="8" type="ORF">GGE35_005510</name>
</gene>
<dbReference type="AlphaFoldDB" id="A0A7W6SDH2"/>
<comment type="caution">
    <text evidence="6">The sequence shown here is derived from an EMBL/GenBank/DDBJ whole genome shotgun (WGS) entry which is preliminary data.</text>
</comment>
<dbReference type="EMBL" id="JACIGW010000016">
    <property type="protein sequence ID" value="MBB4351727.1"/>
    <property type="molecule type" value="Genomic_DNA"/>
</dbReference>
<dbReference type="EMBL" id="JACIHM010000019">
    <property type="protein sequence ID" value="MBB4449653.1"/>
    <property type="molecule type" value="Genomic_DNA"/>
</dbReference>
<evidence type="ECO:0000259" key="5">
    <source>
        <dbReference type="PROSITE" id="PS50977"/>
    </source>
</evidence>
<evidence type="ECO:0000313" key="7">
    <source>
        <dbReference type="EMBL" id="MBB4415017.1"/>
    </source>
</evidence>
<evidence type="ECO:0000313" key="9">
    <source>
        <dbReference type="Proteomes" id="UP000520770"/>
    </source>
</evidence>
<accession>A0A7W6SDH2</accession>
<dbReference type="FunFam" id="1.10.10.60:FF:000141">
    <property type="entry name" value="TetR family transcriptional regulator"/>
    <property type="match status" value="1"/>
</dbReference>
<keyword evidence="3" id="KW-0804">Transcription</keyword>
<keyword evidence="1" id="KW-0805">Transcription regulation</keyword>
<dbReference type="Pfam" id="PF14246">
    <property type="entry name" value="TetR_C_7"/>
    <property type="match status" value="1"/>
</dbReference>
<dbReference type="Proteomes" id="UP000520770">
    <property type="component" value="Unassembled WGS sequence"/>
</dbReference>
<dbReference type="PROSITE" id="PS50977">
    <property type="entry name" value="HTH_TETR_2"/>
    <property type="match status" value="1"/>
</dbReference>
<dbReference type="InterPro" id="IPR039536">
    <property type="entry name" value="TetR_C_Proteobacteria"/>
</dbReference>
<protein>
    <submittedName>
        <fullName evidence="6">AcrR family transcriptional regulator</fullName>
    </submittedName>
</protein>
<feature type="DNA-binding region" description="H-T-H motif" evidence="4">
    <location>
        <begin position="37"/>
        <end position="56"/>
    </location>
</feature>
<dbReference type="EMBL" id="JACIGY010000019">
    <property type="protein sequence ID" value="MBB4415017.1"/>
    <property type="molecule type" value="Genomic_DNA"/>
</dbReference>
<evidence type="ECO:0000313" key="6">
    <source>
        <dbReference type="EMBL" id="MBB4351727.1"/>
    </source>
</evidence>
<dbReference type="PANTHER" id="PTHR30055:SF211">
    <property type="entry name" value="TRANSCRIPTIONAL REGULATOR, TETR FAMILY"/>
    <property type="match status" value="1"/>
</dbReference>
<dbReference type="InterPro" id="IPR001647">
    <property type="entry name" value="HTH_TetR"/>
</dbReference>
<dbReference type="SUPFAM" id="SSF48498">
    <property type="entry name" value="Tetracyclin repressor-like, C-terminal domain"/>
    <property type="match status" value="1"/>
</dbReference>
<dbReference type="SUPFAM" id="SSF46689">
    <property type="entry name" value="Homeodomain-like"/>
    <property type="match status" value="1"/>
</dbReference>
<dbReference type="RefSeq" id="WP_183830378.1">
    <property type="nucleotide sequence ID" value="NZ_JACIGW010000016.1"/>
</dbReference>
<dbReference type="GO" id="GO:0003700">
    <property type="term" value="F:DNA-binding transcription factor activity"/>
    <property type="evidence" value="ECO:0007669"/>
    <property type="project" value="TreeGrafter"/>
</dbReference>
<dbReference type="InterPro" id="IPR009057">
    <property type="entry name" value="Homeodomain-like_sf"/>
</dbReference>
<dbReference type="InterPro" id="IPR036271">
    <property type="entry name" value="Tet_transcr_reg_TetR-rel_C_sf"/>
</dbReference>
<dbReference type="GO" id="GO:0000976">
    <property type="term" value="F:transcription cis-regulatory region binding"/>
    <property type="evidence" value="ECO:0007669"/>
    <property type="project" value="TreeGrafter"/>
</dbReference>
<dbReference type="PRINTS" id="PR00455">
    <property type="entry name" value="HTHTETR"/>
</dbReference>
<keyword evidence="2 4" id="KW-0238">DNA-binding</keyword>
<proteinExistence type="predicted"/>
<evidence type="ECO:0000313" key="11">
    <source>
        <dbReference type="Proteomes" id="UP000576087"/>
    </source>
</evidence>
<dbReference type="Proteomes" id="UP000524535">
    <property type="component" value="Unassembled WGS sequence"/>
</dbReference>